<evidence type="ECO:0000259" key="3">
    <source>
        <dbReference type="Pfam" id="PF13934"/>
    </source>
</evidence>
<keyword evidence="2" id="KW-0539">Nucleus</keyword>
<protein>
    <recommendedName>
        <fullName evidence="3">ELYS-like domain-containing protein</fullName>
    </recommendedName>
</protein>
<name>A0A8K0J8U0_9HYPO</name>
<dbReference type="Pfam" id="PF13934">
    <property type="entry name" value="ELYS"/>
    <property type="match status" value="1"/>
</dbReference>
<evidence type="ECO:0000313" key="4">
    <source>
        <dbReference type="EMBL" id="KAG5920689.1"/>
    </source>
</evidence>
<comment type="subcellular location">
    <subcellularLocation>
        <location evidence="1">Nucleus</location>
    </subcellularLocation>
</comment>
<dbReference type="Proteomes" id="UP000811619">
    <property type="component" value="Unassembled WGS sequence"/>
</dbReference>
<evidence type="ECO:0000313" key="5">
    <source>
        <dbReference type="Proteomes" id="UP000811619"/>
    </source>
</evidence>
<accession>A0A8K0J8U0</accession>
<dbReference type="AlphaFoldDB" id="A0A8K0J8U0"/>
<dbReference type="OrthoDB" id="20729at2759"/>
<reference evidence="4" key="1">
    <citation type="journal article" date="2020" name="bioRxiv">
        <title>Whole genome comparisons of ergot fungi reveals the divergence and evolution of species within the genus Claviceps are the result of varying mechanisms driving genome evolution and host range expansion.</title>
        <authorList>
            <person name="Wyka S.A."/>
            <person name="Mondo S.J."/>
            <person name="Liu M."/>
            <person name="Dettman J."/>
            <person name="Nalam V."/>
            <person name="Broders K.D."/>
        </authorList>
    </citation>
    <scope>NUCLEOTIDE SEQUENCE</scope>
    <source>
        <strain evidence="4">CCC 489</strain>
    </source>
</reference>
<feature type="domain" description="ELYS-like" evidence="3">
    <location>
        <begin position="37"/>
        <end position="257"/>
    </location>
</feature>
<evidence type="ECO:0000256" key="2">
    <source>
        <dbReference type="ARBA" id="ARBA00023242"/>
    </source>
</evidence>
<dbReference type="EMBL" id="SRPY01000599">
    <property type="protein sequence ID" value="KAG5920689.1"/>
    <property type="molecule type" value="Genomic_DNA"/>
</dbReference>
<sequence>MFSHTSFHDVFATGALLPYDRKLQQEIEAHRRHADGVLFIDRVLKALGIQKAKTYPPKTETALRQLHQQICEAGMSMHHKLSIFYYILLDFDDLSNDVRVSDDFVALSGMPANYRLFMKGLWYMDRQEYSRGLEYVAHPSLKPDFADDIIITLVKQGSHDRNDFGLALSYFYSVQPILKSPVALELLFDAMARTNVTEALLYSRTHPQHAREQLFRRWVALALDSGRGEDLSCGTTELAFMPFDALEETWFEEYLTTGEGRSLKRAKDTLLIRKVARDQFDEVSRYRTSGQWASVLDGIRAGAGGQDE</sequence>
<dbReference type="GO" id="GO:0005634">
    <property type="term" value="C:nucleus"/>
    <property type="evidence" value="ECO:0007669"/>
    <property type="project" value="UniProtKB-SubCell"/>
</dbReference>
<gene>
    <name evidence="4" type="ORF">E4U42_006105</name>
</gene>
<keyword evidence="5" id="KW-1185">Reference proteome</keyword>
<proteinExistence type="predicted"/>
<organism evidence="4 5">
    <name type="scientific">Claviceps africana</name>
    <dbReference type="NCBI Taxonomy" id="83212"/>
    <lineage>
        <taxon>Eukaryota</taxon>
        <taxon>Fungi</taxon>
        <taxon>Dikarya</taxon>
        <taxon>Ascomycota</taxon>
        <taxon>Pezizomycotina</taxon>
        <taxon>Sordariomycetes</taxon>
        <taxon>Hypocreomycetidae</taxon>
        <taxon>Hypocreales</taxon>
        <taxon>Clavicipitaceae</taxon>
        <taxon>Claviceps</taxon>
    </lineage>
</organism>
<comment type="caution">
    <text evidence="4">The sequence shown here is derived from an EMBL/GenBank/DDBJ whole genome shotgun (WGS) entry which is preliminary data.</text>
</comment>
<dbReference type="InterPro" id="IPR025151">
    <property type="entry name" value="ELYS_dom"/>
</dbReference>
<evidence type="ECO:0000256" key="1">
    <source>
        <dbReference type="ARBA" id="ARBA00004123"/>
    </source>
</evidence>